<dbReference type="AlphaFoldDB" id="A0AAE0YC29"/>
<sequence length="102" mass="11260">MSSLCPGDTAGRGDKCLTGRLCHGIRARPGPDKSVLLRGTTGLALASPGRVVQGVVAWGEIENPMQMRHQLFVAFCSLHDCRPLVYFHDYGVYRLPRFKAKF</sequence>
<gene>
    <name evidence="1" type="ORF">RRG08_000478</name>
</gene>
<evidence type="ECO:0000313" key="2">
    <source>
        <dbReference type="Proteomes" id="UP001283361"/>
    </source>
</evidence>
<evidence type="ECO:0000313" key="1">
    <source>
        <dbReference type="EMBL" id="KAK3740491.1"/>
    </source>
</evidence>
<accession>A0AAE0YC29</accession>
<organism evidence="1 2">
    <name type="scientific">Elysia crispata</name>
    <name type="common">lettuce slug</name>
    <dbReference type="NCBI Taxonomy" id="231223"/>
    <lineage>
        <taxon>Eukaryota</taxon>
        <taxon>Metazoa</taxon>
        <taxon>Spiralia</taxon>
        <taxon>Lophotrochozoa</taxon>
        <taxon>Mollusca</taxon>
        <taxon>Gastropoda</taxon>
        <taxon>Heterobranchia</taxon>
        <taxon>Euthyneura</taxon>
        <taxon>Panpulmonata</taxon>
        <taxon>Sacoglossa</taxon>
        <taxon>Placobranchoidea</taxon>
        <taxon>Plakobranchidae</taxon>
        <taxon>Elysia</taxon>
    </lineage>
</organism>
<reference evidence="1" key="1">
    <citation type="journal article" date="2023" name="G3 (Bethesda)">
        <title>A reference genome for the long-term kleptoplast-retaining sea slug Elysia crispata morphotype clarki.</title>
        <authorList>
            <person name="Eastman K.E."/>
            <person name="Pendleton A.L."/>
            <person name="Shaikh M.A."/>
            <person name="Suttiyut T."/>
            <person name="Ogas R."/>
            <person name="Tomko P."/>
            <person name="Gavelis G."/>
            <person name="Widhalm J.R."/>
            <person name="Wisecaver J.H."/>
        </authorList>
    </citation>
    <scope>NUCLEOTIDE SEQUENCE</scope>
    <source>
        <strain evidence="1">ECLA1</strain>
    </source>
</reference>
<keyword evidence="2" id="KW-1185">Reference proteome</keyword>
<name>A0AAE0YC29_9GAST</name>
<comment type="caution">
    <text evidence="1">The sequence shown here is derived from an EMBL/GenBank/DDBJ whole genome shotgun (WGS) entry which is preliminary data.</text>
</comment>
<dbReference type="EMBL" id="JAWDGP010006468">
    <property type="protein sequence ID" value="KAK3740491.1"/>
    <property type="molecule type" value="Genomic_DNA"/>
</dbReference>
<proteinExistence type="predicted"/>
<protein>
    <submittedName>
        <fullName evidence="1">Uncharacterized protein</fullName>
    </submittedName>
</protein>
<dbReference type="Proteomes" id="UP001283361">
    <property type="component" value="Unassembled WGS sequence"/>
</dbReference>